<dbReference type="InterPro" id="IPR007848">
    <property type="entry name" value="Small_mtfrase_dom"/>
</dbReference>
<dbReference type="PANTHER" id="PTHR47816:SF4">
    <property type="entry name" value="RIBOSOMAL RNA SMALL SUBUNIT METHYLTRANSFERASE C"/>
    <property type="match status" value="1"/>
</dbReference>
<keyword evidence="6" id="KW-1185">Reference proteome</keyword>
<evidence type="ECO:0000313" key="6">
    <source>
        <dbReference type="Proteomes" id="UP000242610"/>
    </source>
</evidence>
<dbReference type="SUPFAM" id="SSF53335">
    <property type="entry name" value="S-adenosyl-L-methionine-dependent methyltransferases"/>
    <property type="match status" value="1"/>
</dbReference>
<evidence type="ECO:0000256" key="3">
    <source>
        <dbReference type="SAM" id="MobiDB-lite"/>
    </source>
</evidence>
<keyword evidence="1 5" id="KW-0489">Methyltransferase</keyword>
<organism evidence="5 6">
    <name type="scientific">Bifidobacterium commune</name>
    <dbReference type="NCBI Taxonomy" id="1505727"/>
    <lineage>
        <taxon>Bacteria</taxon>
        <taxon>Bacillati</taxon>
        <taxon>Actinomycetota</taxon>
        <taxon>Actinomycetes</taxon>
        <taxon>Bifidobacteriales</taxon>
        <taxon>Bifidobacteriaceae</taxon>
        <taxon>Bifidobacterium</taxon>
    </lineage>
</organism>
<dbReference type="Proteomes" id="UP000242610">
    <property type="component" value="Unassembled WGS sequence"/>
</dbReference>
<evidence type="ECO:0000259" key="4">
    <source>
        <dbReference type="Pfam" id="PF05175"/>
    </source>
</evidence>
<dbReference type="GO" id="GO:0032259">
    <property type="term" value="P:methylation"/>
    <property type="evidence" value="ECO:0007669"/>
    <property type="project" value="UniProtKB-KW"/>
</dbReference>
<dbReference type="InterPro" id="IPR029063">
    <property type="entry name" value="SAM-dependent_MTases_sf"/>
</dbReference>
<dbReference type="EMBL" id="FMBL01000001">
    <property type="protein sequence ID" value="SCC78197.1"/>
    <property type="molecule type" value="Genomic_DNA"/>
</dbReference>
<accession>A0A1C4GZZ1</accession>
<dbReference type="PANTHER" id="PTHR47816">
    <property type="entry name" value="RIBOSOMAL RNA SMALL SUBUNIT METHYLTRANSFERASE C"/>
    <property type="match status" value="1"/>
</dbReference>
<feature type="region of interest" description="Disordered" evidence="3">
    <location>
        <begin position="1"/>
        <end position="30"/>
    </location>
</feature>
<keyword evidence="2 5" id="KW-0808">Transferase</keyword>
<evidence type="ECO:0000256" key="2">
    <source>
        <dbReference type="ARBA" id="ARBA00022679"/>
    </source>
</evidence>
<gene>
    <name evidence="5" type="ORF">GA0061077_0146</name>
</gene>
<feature type="compositionally biased region" description="Basic and acidic residues" evidence="3">
    <location>
        <begin position="11"/>
        <end position="27"/>
    </location>
</feature>
<name>A0A1C4GZZ1_9BIFI</name>
<protein>
    <submittedName>
        <fullName evidence="5">Methyltransferase small domain-containing protein</fullName>
    </submittedName>
</protein>
<feature type="domain" description="Methyltransferase small" evidence="4">
    <location>
        <begin position="62"/>
        <end position="228"/>
    </location>
</feature>
<dbReference type="CDD" id="cd02440">
    <property type="entry name" value="AdoMet_MTases"/>
    <property type="match status" value="1"/>
</dbReference>
<proteinExistence type="predicted"/>
<dbReference type="Gene3D" id="3.40.50.150">
    <property type="entry name" value="Vaccinia Virus protein VP39"/>
    <property type="match status" value="1"/>
</dbReference>
<evidence type="ECO:0000313" key="5">
    <source>
        <dbReference type="EMBL" id="SCC78197.1"/>
    </source>
</evidence>
<dbReference type="Pfam" id="PF05175">
    <property type="entry name" value="MTS"/>
    <property type="match status" value="1"/>
</dbReference>
<reference evidence="6" key="1">
    <citation type="submission" date="2016-08" db="EMBL/GenBank/DDBJ databases">
        <authorList>
            <person name="Varghese N."/>
            <person name="Submissions Spin"/>
        </authorList>
    </citation>
    <scope>NUCLEOTIDE SEQUENCE [LARGE SCALE GENOMIC DNA]</scope>
    <source>
        <strain evidence="6">R-52791</strain>
    </source>
</reference>
<dbReference type="GO" id="GO:0008757">
    <property type="term" value="F:S-adenosylmethionine-dependent methyltransferase activity"/>
    <property type="evidence" value="ECO:0007669"/>
    <property type="project" value="InterPro"/>
</dbReference>
<dbReference type="InterPro" id="IPR046977">
    <property type="entry name" value="RsmC/RlmG"/>
</dbReference>
<evidence type="ECO:0000256" key="1">
    <source>
        <dbReference type="ARBA" id="ARBA00022603"/>
    </source>
</evidence>
<sequence>MQETKTPTGMRIERGTMRNQPDNRTDDSNIVEKPAEQYFSAVPTSQDVRRHLLVSLRGHKVDVEVSNGVFASHRVDLGTSVLLRQAPQAPGNGTFLDIGCGWGPITLAMALESPEAEVWALDINERALDLTATNARNLGLDHVHTGVAMDIPADLTFDLIWSNPPIRVGKEELHILLMSWLPRLKVGGYAYLVVQKNLGSDSLIKWLDAELGEEFTVGKYASSKGYRIIEVSRN</sequence>
<dbReference type="AlphaFoldDB" id="A0A1C4GZZ1"/>
<dbReference type="STRING" id="1505727.GA0061077_0146"/>